<dbReference type="CDD" id="cd16282">
    <property type="entry name" value="metallo-hydrolase-like_MBL-fold"/>
    <property type="match status" value="1"/>
</dbReference>
<organism evidence="3 4">
    <name type="scientific">Pseudaminobacter soli</name>
    <name type="common">ex Zhang et al. 2022</name>
    <dbReference type="NCBI Taxonomy" id="2831468"/>
    <lineage>
        <taxon>Bacteria</taxon>
        <taxon>Pseudomonadati</taxon>
        <taxon>Pseudomonadota</taxon>
        <taxon>Alphaproteobacteria</taxon>
        <taxon>Hyphomicrobiales</taxon>
        <taxon>Phyllobacteriaceae</taxon>
        <taxon>Pseudaminobacter</taxon>
    </lineage>
</organism>
<evidence type="ECO:0000259" key="2">
    <source>
        <dbReference type="SMART" id="SM00849"/>
    </source>
</evidence>
<dbReference type="Pfam" id="PF00753">
    <property type="entry name" value="Lactamase_B"/>
    <property type="match status" value="1"/>
</dbReference>
<evidence type="ECO:0000256" key="1">
    <source>
        <dbReference type="ARBA" id="ARBA00005250"/>
    </source>
</evidence>
<dbReference type="PANTHER" id="PTHR42951">
    <property type="entry name" value="METALLO-BETA-LACTAMASE DOMAIN-CONTAINING"/>
    <property type="match status" value="1"/>
</dbReference>
<feature type="domain" description="Metallo-beta-lactamase" evidence="2">
    <location>
        <begin position="35"/>
        <end position="229"/>
    </location>
</feature>
<comment type="similarity">
    <text evidence="1">Belongs to the metallo-beta-lactamase superfamily. Class-B beta-lactamase family.</text>
</comment>
<dbReference type="Proteomes" id="UP000680348">
    <property type="component" value="Unassembled WGS sequence"/>
</dbReference>
<dbReference type="InterPro" id="IPR050855">
    <property type="entry name" value="NDM-1-like"/>
</dbReference>
<dbReference type="InterPro" id="IPR001279">
    <property type="entry name" value="Metallo-B-lactamas"/>
</dbReference>
<dbReference type="PANTHER" id="PTHR42951:SF4">
    <property type="entry name" value="ACYL-COENZYME A THIOESTERASE MBLAC2"/>
    <property type="match status" value="1"/>
</dbReference>
<dbReference type="AlphaFoldDB" id="A0A942E3B9"/>
<sequence>MNDNSSPPAPMVDPSAMSEVAKGVYVISDRRVPLVPNIGIVTGDEAVLVVDTGMGPENGRRVYEAAVRIAAGRRLILTLTHFHPEHGFGAQEFKGRATILYNTAQRDELAAKGEAYLSMFRTFGPGVAAALEDIVLVDPDETYAEATKRLDLGGRVVELSTFGLAHTRGDQVVTVPDAKVVFTGDLAEERIFPIFPWFPPGDADLDADNWARVLEDLEATRPAIVVPGHGSVGGAEILHQVRYYILDLKTRVAERTAAGESVDKILATLAPQVRAEHPDWDSPEWIDFAIRYFADKG</sequence>
<gene>
    <name evidence="3" type="ORF">KEU06_14555</name>
</gene>
<dbReference type="SMART" id="SM00849">
    <property type="entry name" value="Lactamase_B"/>
    <property type="match status" value="1"/>
</dbReference>
<evidence type="ECO:0000313" key="3">
    <source>
        <dbReference type="EMBL" id="MBS3649830.1"/>
    </source>
</evidence>
<dbReference type="EMBL" id="JAGWCR010000007">
    <property type="protein sequence ID" value="MBS3649830.1"/>
    <property type="molecule type" value="Genomic_DNA"/>
</dbReference>
<name>A0A942E3B9_9HYPH</name>
<reference evidence="3" key="1">
    <citation type="submission" date="2021-04" db="EMBL/GenBank/DDBJ databases">
        <title>Pseudaminobacter soli sp. nov., isolated from paddy soil contaminated by heavy metals.</title>
        <authorList>
            <person name="Zhang K."/>
        </authorList>
    </citation>
    <scope>NUCLEOTIDE SEQUENCE</scope>
    <source>
        <strain evidence="3">19-2017</strain>
    </source>
</reference>
<accession>A0A942E3B9</accession>
<evidence type="ECO:0000313" key="4">
    <source>
        <dbReference type="Proteomes" id="UP000680348"/>
    </source>
</evidence>
<dbReference type="SUPFAM" id="SSF56281">
    <property type="entry name" value="Metallo-hydrolase/oxidoreductase"/>
    <property type="match status" value="1"/>
</dbReference>
<comment type="caution">
    <text evidence="3">The sequence shown here is derived from an EMBL/GenBank/DDBJ whole genome shotgun (WGS) entry which is preliminary data.</text>
</comment>
<dbReference type="GO" id="GO:0017001">
    <property type="term" value="P:antibiotic catabolic process"/>
    <property type="evidence" value="ECO:0007669"/>
    <property type="project" value="UniProtKB-ARBA"/>
</dbReference>
<proteinExistence type="inferred from homology"/>
<dbReference type="InterPro" id="IPR036866">
    <property type="entry name" value="RibonucZ/Hydroxyglut_hydro"/>
</dbReference>
<keyword evidence="4" id="KW-1185">Reference proteome</keyword>
<dbReference type="Gene3D" id="3.60.15.10">
    <property type="entry name" value="Ribonuclease Z/Hydroxyacylglutathione hydrolase-like"/>
    <property type="match status" value="1"/>
</dbReference>
<protein>
    <submittedName>
        <fullName evidence="3">MBL fold metallo-hydrolase</fullName>
    </submittedName>
</protein>
<dbReference type="RefSeq" id="WP_210320176.1">
    <property type="nucleotide sequence ID" value="NZ_JABVCF010000007.1"/>
</dbReference>